<organism evidence="9 10">
    <name type="scientific">Streptacidiphilus alkalitolerans</name>
    <dbReference type="NCBI Taxonomy" id="3342712"/>
    <lineage>
        <taxon>Bacteria</taxon>
        <taxon>Bacillati</taxon>
        <taxon>Actinomycetota</taxon>
        <taxon>Actinomycetes</taxon>
        <taxon>Kitasatosporales</taxon>
        <taxon>Streptomycetaceae</taxon>
        <taxon>Streptacidiphilus</taxon>
    </lineage>
</organism>
<feature type="signal peptide" evidence="4">
    <location>
        <begin position="1"/>
        <end position="35"/>
    </location>
</feature>
<dbReference type="InterPro" id="IPR013783">
    <property type="entry name" value="Ig-like_fold"/>
</dbReference>
<accession>A0ABV6X1R0</accession>
<dbReference type="InterPro" id="IPR000421">
    <property type="entry name" value="FA58C"/>
</dbReference>
<dbReference type="Pfam" id="PF00652">
    <property type="entry name" value="Ricin_B_lectin"/>
    <property type="match status" value="2"/>
</dbReference>
<feature type="domain" description="F5/8 type C" evidence="5">
    <location>
        <begin position="2237"/>
        <end position="2398"/>
    </location>
</feature>
<protein>
    <submittedName>
        <fullName evidence="9">Ricin-type beta-trefoil lectin domain protein</fullName>
    </submittedName>
</protein>
<dbReference type="Pfam" id="PF00754">
    <property type="entry name" value="F5_F8_type_C"/>
    <property type="match status" value="1"/>
</dbReference>
<proteinExistence type="predicted"/>
<dbReference type="SUPFAM" id="SSF49299">
    <property type="entry name" value="PKD domain"/>
    <property type="match status" value="1"/>
</dbReference>
<comment type="caution">
    <text evidence="9">The sequence shown here is derived from an EMBL/GenBank/DDBJ whole genome shotgun (WGS) entry which is preliminary data.</text>
</comment>
<dbReference type="SUPFAM" id="SSF49785">
    <property type="entry name" value="Galactose-binding domain-like"/>
    <property type="match status" value="2"/>
</dbReference>
<dbReference type="Gene3D" id="2.80.10.50">
    <property type="match status" value="2"/>
</dbReference>
<evidence type="ECO:0000259" key="7">
    <source>
        <dbReference type="PROSITE" id="PS50927"/>
    </source>
</evidence>
<dbReference type="SUPFAM" id="SSF51110">
    <property type="entry name" value="alpha-D-mannose-specific plant lectins"/>
    <property type="match status" value="1"/>
</dbReference>
<dbReference type="InterPro" id="IPR036426">
    <property type="entry name" value="Bulb-type_lectin_dom_sf"/>
</dbReference>
<dbReference type="PROSITE" id="PS50927">
    <property type="entry name" value="BULB_LECTIN"/>
    <property type="match status" value="1"/>
</dbReference>
<sequence>MRGRAQACAQRLARIVAITTAAALAATATPAPAFAAAAGAARSAGSGTSVAHALLGAPTLAARPPGIRRGAGTTTTRVTAPGPVRPAAPKQVGGAATSALRTAQATAAEKAKSAGHAVPIPELTTDHSTTVANPDGTFTATEAFSPQRTKVNGSWAPIDTTLVRTANGSWAPRAAVAKIALSPGGNTPLATVTVGTRTLTLTWPLGPLPAPRIQGDHATYPGLLPGVDLRVSADAEGVREVLVVADRQAAANPALTALTFGVTGTGLTVAQSGGGITAIDPTTHQAVFTSPPPSMWDSGSTGTTGAADPADAPGLGARTAPMPLRVAHGKAVISPNQALLRDRHAVWPMYLDPQVGMGTLHYAEVYSQPTLANSVHFDSSVSGSGNGAIVRAGYDSEAGGGYIRGMFSFNVGNTMFGQEGSLANPTGAGLPEDGSNITAAELKLTSNNNPCNNGANFALDVDAVNRMDPAYPPTWNQDGPNGGGHNNNGMYYAPVWKQPTVLYSANPSRCGGAGNTIDVQGQTLTDTVRNIWKNWSGHNGDAWCPGDTQADSCAGDGTATFGIKWTNEAAYATYGSWEVGASNVPAQLSITYVPAPVINQLPSVTPGNSGTPITSNCGQDSSVQGSGPGAYIPKNISNSLTLNAKFYDIDGGRPVQTQYEFTDVTSGGTSQYFPGPGSGNYYAVQGSAAGGQVAFPGQTLTEAGGQLQEGHTYKFYPRAVDTFDSSWLDSSIYGFSYSCRFTVAFNAPNTPTLRTGGANAAPDLPALGSGTAPVVQRFAGQPDAAGVTVQADTAGVAIDHFDYVVNGDSSKIPQNGPGCGSGTAGCLPTATSTPTGSGPAGFTATATVGIPAGVTTMGDNSLWVQAVDKAGNRSGVFHYQFYLPGNPNATPTLGDATGNGYPTIVVAAPDPADTSVEHLVAFPGNSDPDVTANVDNGVEVAPSTGAPDGTSWADTLITHRGAERGVPVDDLFAYSDTTHALYYYLNSAVFGSPVPKDAFTGGSPTGGAHRIVVTRPDCTPAPDNDNCVGYAPDWSNVTQILALGNAAGGAPGTFAGRTNLITVESDGNHGAHVWMFSPAAAGQLTDPVLLSYDVSQFNWADADLIAPGATTSSGLPDLWARDRKSGNLYQFTNKRNSAGTEDPTSLGNQSNATVLGHTGDYSASMYPVLVSAGNPTSTGAQTNPFPALWAVQPDGQLKLLPGSSTGPAANSAGQSAAWPTSAVNWTNSTGATSVNGGAVADGTGPILLGVDQSTGTNLCMDLANASPSPGNYVQGFTCNGTPAQLWTVSADGTIRWGAADSTACLTVSTNPAGAQHGLPSALGNTGANAGLWPNTPVVIGACPTAAAAVPGTQLWALRPSTANVNNNGTGHGWYTIYNPASGLDLDNYNCNSGGGVQLELYSPQDVTCQQWQAPPAQGTWLQALGAGLATQTKEPATATASVTTGQPTANGADYTLAATKAGDHYGVDWDVPYAGTYAVWSYLATGPGDGQVQVTVDAAGGNGPLPMVADTYAATAGWNTYTFGSVYLSAGMHTFTYTAVGKNSASNGYAIGLDTLLAGPDHDTGPHAALTVTGAGTQTVPVVAPAAVTLDATQSWPGAATLSSYAFDFGDGTTVPDGTATTAGHTYTAPGVYTASVTVTDQAGATATTSHLVHVTGAPTDLTADDGGTTAPCATDPTSAPTLASLTPNLGATVSSGLSAQFEVRDITDPSVVPPLVIGGTGSTGSAGPASTLTAPTLLNGHEYAFAARSSDGAGTVSLASAPCYFWALTSGGRAAATGAIGLPFDNTLLTTGSPQTWAGPLTTLAWGSDGDLALYRTSDNALLWAANVWGAGNVLALQNDGNAVIYSSTPTVTNTGSVLGTPVWSSGTPAPGVTSLLIATDGSVTVHQGAGVLWSAPLSAHYWTFGTGTGSSDADHGVPGGATENLTGGYAWNNGSVSLDGTSGYASGGNVLDTTKSYTVASWVKLTSTTQWATALSQDATTASGFFLQYSAADNRWAMSGATADTTNPGAVRALSTSPPSIGVWTHLTGVYDANAKTLTLYVNGQKNGTVGYTSAFAATGSFNVGRSRFNAVNTNFFPGSLAGVRVWQRVLSDSDVAALARGRDFVPPVTVSSFTDANLNKCLDDTNRSLTPGSPVGIYDCLGSTAQTWSLNGDGTITTGGMCLDIVSPGAPGTVNGTKVQLWTCNGGVNQQWVVQNDANGSIHLLNPYSGRCLDDPNSSTVNATQTEIWDCNNTNAQTWAPLSRTNLAAGTAATAASQTADWEATHLTDGVYRGTSATPGFASARQTGAASTVWAQVDLGSSQRISEIDLDPRDETPAYLGLCFPSAFTLQISVDGSAWTTVANLTGYPKPGDTPQRFAFNPAYARYVKLVATQLTPDNNGNYYLELRQIAVYGS</sequence>
<evidence type="ECO:0000259" key="8">
    <source>
        <dbReference type="PROSITE" id="PS51175"/>
    </source>
</evidence>
<name>A0ABV6X1R0_9ACTN</name>
<feature type="region of interest" description="Disordered" evidence="3">
    <location>
        <begin position="61"/>
        <end position="118"/>
    </location>
</feature>
<evidence type="ECO:0000256" key="4">
    <source>
        <dbReference type="SAM" id="SignalP"/>
    </source>
</evidence>
<dbReference type="CDD" id="cd00146">
    <property type="entry name" value="PKD"/>
    <property type="match status" value="1"/>
</dbReference>
<dbReference type="CDD" id="cd00161">
    <property type="entry name" value="beta-trefoil_Ricin-like"/>
    <property type="match status" value="1"/>
</dbReference>
<dbReference type="InterPro" id="IPR013320">
    <property type="entry name" value="ConA-like_dom_sf"/>
</dbReference>
<feature type="domain" description="PKD" evidence="6">
    <location>
        <begin position="1604"/>
        <end position="1660"/>
    </location>
</feature>
<dbReference type="InterPro" id="IPR000601">
    <property type="entry name" value="PKD_dom"/>
</dbReference>
<feature type="compositionally biased region" description="Low complexity" evidence="3">
    <location>
        <begin position="95"/>
        <end position="108"/>
    </location>
</feature>
<dbReference type="PROSITE" id="PS50093">
    <property type="entry name" value="PKD"/>
    <property type="match status" value="1"/>
</dbReference>
<dbReference type="Gene3D" id="2.60.120.200">
    <property type="match status" value="1"/>
</dbReference>
<dbReference type="InterPro" id="IPR022409">
    <property type="entry name" value="PKD/Chitinase_dom"/>
</dbReference>
<evidence type="ECO:0000256" key="2">
    <source>
        <dbReference type="ARBA" id="ARBA00023157"/>
    </source>
</evidence>
<keyword evidence="2" id="KW-1015">Disulfide bond</keyword>
<dbReference type="Gene3D" id="2.60.120.260">
    <property type="entry name" value="Galactose-binding domain-like"/>
    <property type="match status" value="2"/>
</dbReference>
<evidence type="ECO:0000259" key="5">
    <source>
        <dbReference type="PROSITE" id="PS50022"/>
    </source>
</evidence>
<reference evidence="9 10" key="1">
    <citation type="submission" date="2024-09" db="EMBL/GenBank/DDBJ databases">
        <authorList>
            <person name="Lee S.D."/>
        </authorList>
    </citation>
    <scope>NUCLEOTIDE SEQUENCE [LARGE SCALE GENOMIC DNA]</scope>
    <source>
        <strain evidence="9 10">N1-3</strain>
    </source>
</reference>
<dbReference type="Proteomes" id="UP001592530">
    <property type="component" value="Unassembled WGS sequence"/>
</dbReference>
<evidence type="ECO:0000256" key="3">
    <source>
        <dbReference type="SAM" id="MobiDB-lite"/>
    </source>
</evidence>
<dbReference type="InterPro" id="IPR001480">
    <property type="entry name" value="Bulb-type_lectin_dom"/>
</dbReference>
<feature type="domain" description="CBM6" evidence="8">
    <location>
        <begin position="1428"/>
        <end position="1559"/>
    </location>
</feature>
<dbReference type="SUPFAM" id="SSF49899">
    <property type="entry name" value="Concanavalin A-like lectins/glucanases"/>
    <property type="match status" value="1"/>
</dbReference>
<evidence type="ECO:0000313" key="9">
    <source>
        <dbReference type="EMBL" id="MFC1432233.1"/>
    </source>
</evidence>
<dbReference type="Gene3D" id="2.60.40.10">
    <property type="entry name" value="Immunoglobulins"/>
    <property type="match status" value="1"/>
</dbReference>
<dbReference type="PANTHER" id="PTHR46943:SF1">
    <property type="entry name" value="PENTRAXIN-RELATED PROTEIN PTX3"/>
    <property type="match status" value="1"/>
</dbReference>
<dbReference type="PANTHER" id="PTHR46943">
    <property type="entry name" value="PENTRAXIN-RELATED PROTEIN PTX3"/>
    <property type="match status" value="1"/>
</dbReference>
<evidence type="ECO:0000313" key="10">
    <source>
        <dbReference type="Proteomes" id="UP001592530"/>
    </source>
</evidence>
<dbReference type="InterPro" id="IPR000772">
    <property type="entry name" value="Ricin_B_lectin"/>
</dbReference>
<dbReference type="SMART" id="SM00560">
    <property type="entry name" value="LamGL"/>
    <property type="match status" value="1"/>
</dbReference>
<feature type="chain" id="PRO_5047224075" evidence="4">
    <location>
        <begin position="36"/>
        <end position="2398"/>
    </location>
</feature>
<dbReference type="PROSITE" id="PS51175">
    <property type="entry name" value="CBM6"/>
    <property type="match status" value="1"/>
</dbReference>
<dbReference type="Gene3D" id="2.90.10.10">
    <property type="entry name" value="Bulb-type lectin domain"/>
    <property type="match status" value="1"/>
</dbReference>
<dbReference type="InterPro" id="IPR035992">
    <property type="entry name" value="Ricin_B-like_lectins"/>
</dbReference>
<dbReference type="Pfam" id="PF13385">
    <property type="entry name" value="Laminin_G_3"/>
    <property type="match status" value="1"/>
</dbReference>
<gene>
    <name evidence="9" type="ORF">ACEZDB_16415</name>
</gene>
<dbReference type="InterPro" id="IPR006558">
    <property type="entry name" value="LamG-like"/>
</dbReference>
<dbReference type="InterPro" id="IPR035986">
    <property type="entry name" value="PKD_dom_sf"/>
</dbReference>
<dbReference type="CDD" id="cd23451">
    <property type="entry name" value="beta-trefoil_Ricin_laminarinase"/>
    <property type="match status" value="1"/>
</dbReference>
<dbReference type="Pfam" id="PF18911">
    <property type="entry name" value="PKD_4"/>
    <property type="match status" value="1"/>
</dbReference>
<dbReference type="SUPFAM" id="SSF50370">
    <property type="entry name" value="Ricin B-like lectins"/>
    <property type="match status" value="2"/>
</dbReference>
<keyword evidence="1 4" id="KW-0732">Signal</keyword>
<evidence type="ECO:0000259" key="6">
    <source>
        <dbReference type="PROSITE" id="PS50093"/>
    </source>
</evidence>
<dbReference type="InterPro" id="IPR008979">
    <property type="entry name" value="Galactose-bd-like_sf"/>
</dbReference>
<evidence type="ECO:0000256" key="1">
    <source>
        <dbReference type="ARBA" id="ARBA00022729"/>
    </source>
</evidence>
<feature type="domain" description="Bulb-type lectin" evidence="7">
    <location>
        <begin position="1774"/>
        <end position="1900"/>
    </location>
</feature>
<dbReference type="EMBL" id="JBHEZY010000005">
    <property type="protein sequence ID" value="MFC1432233.1"/>
    <property type="molecule type" value="Genomic_DNA"/>
</dbReference>
<dbReference type="InterPro" id="IPR042837">
    <property type="entry name" value="PTX3"/>
</dbReference>
<dbReference type="SMART" id="SM00089">
    <property type="entry name" value="PKD"/>
    <property type="match status" value="1"/>
</dbReference>
<dbReference type="InterPro" id="IPR005084">
    <property type="entry name" value="CBM6"/>
</dbReference>
<dbReference type="PROSITE" id="PS50231">
    <property type="entry name" value="RICIN_B_LECTIN"/>
    <property type="match status" value="2"/>
</dbReference>
<dbReference type="SMART" id="SM00458">
    <property type="entry name" value="RICIN"/>
    <property type="match status" value="2"/>
</dbReference>
<dbReference type="RefSeq" id="WP_380553810.1">
    <property type="nucleotide sequence ID" value="NZ_JBHEZY010000005.1"/>
</dbReference>
<feature type="compositionally biased region" description="Low complexity" evidence="3">
    <location>
        <begin position="61"/>
        <end position="82"/>
    </location>
</feature>
<dbReference type="PROSITE" id="PS50022">
    <property type="entry name" value="FA58C_3"/>
    <property type="match status" value="1"/>
</dbReference>